<dbReference type="SUPFAM" id="SSF53223">
    <property type="entry name" value="Aminoacid dehydrogenase-like, N-terminal domain"/>
    <property type="match status" value="1"/>
</dbReference>
<dbReference type="Pfam" id="PF00208">
    <property type="entry name" value="ELFV_dehydrog"/>
    <property type="match status" value="1"/>
</dbReference>
<dbReference type="GO" id="GO:0004354">
    <property type="term" value="F:glutamate dehydrogenase (NADP+) activity"/>
    <property type="evidence" value="ECO:0007669"/>
    <property type="project" value="TreeGrafter"/>
</dbReference>
<name>X1N089_9ZZZZ</name>
<dbReference type="PRINTS" id="PR00082">
    <property type="entry name" value="GLFDHDRGNASE"/>
</dbReference>
<dbReference type="InterPro" id="IPR006097">
    <property type="entry name" value="Glu/Leu/Phe/Val/Trp_DH_dimer"/>
</dbReference>
<evidence type="ECO:0000259" key="3">
    <source>
        <dbReference type="SMART" id="SM00839"/>
    </source>
</evidence>
<reference evidence="4" key="1">
    <citation type="journal article" date="2014" name="Front. Microbiol.">
        <title>High frequency of phylogenetically diverse reductive dehalogenase-homologous genes in deep subseafloor sedimentary metagenomes.</title>
        <authorList>
            <person name="Kawai M."/>
            <person name="Futagami T."/>
            <person name="Toyoda A."/>
            <person name="Takaki Y."/>
            <person name="Nishi S."/>
            <person name="Hori S."/>
            <person name="Arai W."/>
            <person name="Tsubouchi T."/>
            <person name="Morono Y."/>
            <person name="Uchiyama I."/>
            <person name="Ito T."/>
            <person name="Fujiyama A."/>
            <person name="Inagaki F."/>
            <person name="Takami H."/>
        </authorList>
    </citation>
    <scope>NUCLEOTIDE SEQUENCE</scope>
    <source>
        <strain evidence="4">Expedition CK06-06</strain>
    </source>
</reference>
<dbReference type="PANTHER" id="PTHR43571:SF1">
    <property type="entry name" value="NADP-SPECIFIC GLUTAMATE DEHYDROGENASE 1-RELATED"/>
    <property type="match status" value="1"/>
</dbReference>
<proteinExistence type="inferred from homology"/>
<dbReference type="InterPro" id="IPR050724">
    <property type="entry name" value="Glu_Leu_Phe_Val_DH"/>
</dbReference>
<dbReference type="GO" id="GO:0006537">
    <property type="term" value="P:glutamate biosynthetic process"/>
    <property type="evidence" value="ECO:0007669"/>
    <property type="project" value="TreeGrafter"/>
</dbReference>
<accession>X1N089</accession>
<dbReference type="SUPFAM" id="SSF51735">
    <property type="entry name" value="NAD(P)-binding Rossmann-fold domains"/>
    <property type="match status" value="1"/>
</dbReference>
<dbReference type="SMART" id="SM00839">
    <property type="entry name" value="ELFV_dehydrog"/>
    <property type="match status" value="1"/>
</dbReference>
<dbReference type="Gene3D" id="3.40.50.720">
    <property type="entry name" value="NAD(P)-binding Rossmann-like Domain"/>
    <property type="match status" value="1"/>
</dbReference>
<dbReference type="FunFam" id="3.40.50.720:FF:000030">
    <property type="entry name" value="Glutamate dehydrogenase"/>
    <property type="match status" value="1"/>
</dbReference>
<comment type="similarity">
    <text evidence="1">Belongs to the Glu/Leu/Phe/Val dehydrogenases family.</text>
</comment>
<keyword evidence="2" id="KW-0560">Oxidoreductase</keyword>
<feature type="non-terminal residue" evidence="4">
    <location>
        <position position="1"/>
    </location>
</feature>
<dbReference type="InterPro" id="IPR006095">
    <property type="entry name" value="Glu/Leu/Phe/Val/Trp_DH"/>
</dbReference>
<comment type="caution">
    <text evidence="4">The sequence shown here is derived from an EMBL/GenBank/DDBJ whole genome shotgun (WGS) entry which is preliminary data.</text>
</comment>
<feature type="non-terminal residue" evidence="4">
    <location>
        <position position="279"/>
    </location>
</feature>
<dbReference type="Pfam" id="PF02812">
    <property type="entry name" value="ELFV_dehydrog_N"/>
    <property type="match status" value="1"/>
</dbReference>
<dbReference type="InterPro" id="IPR006096">
    <property type="entry name" value="Glu/Leu/Phe/Val/Trp_DH_C"/>
</dbReference>
<gene>
    <name evidence="4" type="ORF">S06H3_20166</name>
</gene>
<sequence>GGKGGADFGPKGKTDNEVMRFCQSFMNELYRHIGPSTDIPAGDIGVGSREIGYLFGQYKKLTNSFTGALTCKGLEYGGSMVRTEATGYGLIYFVSRMLHDRGTDWDGKKVSISGSGNVAIYAAQKAQQLGAKVITMSDSNGFIYDPEGIKLDTIRIIKEIQRGRIREYTEQHKSAKFHDDWQNVWSVPCDIALPSATENEIDEAAARTLVKNGCIAVGEGANMPSTLEAIKVFHDAGVSFGPGKAANAGGVATSGLEISQNSMRLSWSFDEVDDKLKSI</sequence>
<evidence type="ECO:0000256" key="1">
    <source>
        <dbReference type="ARBA" id="ARBA00006382"/>
    </source>
</evidence>
<feature type="domain" description="Glutamate/phenylalanine/leucine/valine/L-tryptophan dehydrogenase C-terminal" evidence="3">
    <location>
        <begin position="79"/>
        <end position="278"/>
    </location>
</feature>
<organism evidence="4">
    <name type="scientific">marine sediment metagenome</name>
    <dbReference type="NCBI Taxonomy" id="412755"/>
    <lineage>
        <taxon>unclassified sequences</taxon>
        <taxon>metagenomes</taxon>
        <taxon>ecological metagenomes</taxon>
    </lineage>
</organism>
<dbReference type="InterPro" id="IPR036291">
    <property type="entry name" value="NAD(P)-bd_dom_sf"/>
</dbReference>
<dbReference type="AlphaFoldDB" id="X1N089"/>
<dbReference type="Gene3D" id="3.40.50.10860">
    <property type="entry name" value="Leucine Dehydrogenase, chain A, domain 1"/>
    <property type="match status" value="1"/>
</dbReference>
<dbReference type="EMBL" id="BARV01010414">
    <property type="protein sequence ID" value="GAI11989.1"/>
    <property type="molecule type" value="Genomic_DNA"/>
</dbReference>
<dbReference type="PANTHER" id="PTHR43571">
    <property type="entry name" value="NADP-SPECIFIC GLUTAMATE DEHYDROGENASE 1-RELATED"/>
    <property type="match status" value="1"/>
</dbReference>
<evidence type="ECO:0000256" key="2">
    <source>
        <dbReference type="ARBA" id="ARBA00023002"/>
    </source>
</evidence>
<dbReference type="InterPro" id="IPR046346">
    <property type="entry name" value="Aminoacid_DH-like_N_sf"/>
</dbReference>
<dbReference type="GO" id="GO:0005829">
    <property type="term" value="C:cytosol"/>
    <property type="evidence" value="ECO:0007669"/>
    <property type="project" value="TreeGrafter"/>
</dbReference>
<evidence type="ECO:0000313" key="4">
    <source>
        <dbReference type="EMBL" id="GAI11989.1"/>
    </source>
</evidence>
<protein>
    <recommendedName>
        <fullName evidence="3">Glutamate/phenylalanine/leucine/valine/L-tryptophan dehydrogenase C-terminal domain-containing protein</fullName>
    </recommendedName>
</protein>